<dbReference type="Pfam" id="PF05548">
    <property type="entry name" value="Peptidase_M11"/>
    <property type="match status" value="1"/>
</dbReference>
<feature type="domain" description="Peptidase M11 gametolysin" evidence="1">
    <location>
        <begin position="125"/>
        <end position="284"/>
    </location>
</feature>
<reference evidence="2" key="1">
    <citation type="submission" date="2021-01" db="EMBL/GenBank/DDBJ databases">
        <authorList>
            <person name="Corre E."/>
            <person name="Pelletier E."/>
            <person name="Niang G."/>
            <person name="Scheremetjew M."/>
            <person name="Finn R."/>
            <person name="Kale V."/>
            <person name="Holt S."/>
            <person name="Cochrane G."/>
            <person name="Meng A."/>
            <person name="Brown T."/>
            <person name="Cohen L."/>
        </authorList>
    </citation>
    <scope>NUCLEOTIDE SEQUENCE</scope>
    <source>
        <strain evidence="2">CCAP1064/1</strain>
    </source>
</reference>
<dbReference type="EMBL" id="HBEL01039971">
    <property type="protein sequence ID" value="CAD8422443.1"/>
    <property type="molecule type" value="Transcribed_RNA"/>
</dbReference>
<sequence>MESLDDTVDGIRYVLSGMPKNFVSIHWAELISGGAVIEIDIVGVTASKQDGYIMNIIAKSNVLLRRRRLKGRQKRKKQLPGLFDPNFRKEIRSVLVVRVGGIDTSVTNSLTELSDSVFGTFGKEQSLKSQYDACSFGKLEFVQAEDKGILHGVVRIIVPEVLSGVDTGYVLNKVKKIADGKIDLSEESYDHIIYCMPPGVLKQQKVWLAYAELGGQRSVVYDEWCGSLSALMHEIGHNLGLYHAGMGNETYADASGYMGTSVLSGDGPLMCFNGAQSWQLGFYKDRHSTIPRAGLPWKKNLYGVSQYNLTRSRDTVIAKFVVNEGDGDLYFAFNLASGINKGTRTSQNDVTIVKSDMRETSFIASLSSMETTKIKINGGKDELHINVTDIYVNNSNVDVLDYATIEIYLYEENVGMD</sequence>
<evidence type="ECO:0000313" key="2">
    <source>
        <dbReference type="EMBL" id="CAD8422443.1"/>
    </source>
</evidence>
<protein>
    <recommendedName>
        <fullName evidence="1">Peptidase M11 gametolysin domain-containing protein</fullName>
    </recommendedName>
</protein>
<proteinExistence type="predicted"/>
<dbReference type="AlphaFoldDB" id="A0A7S0CFQ7"/>
<name>A0A7S0CFQ7_9STRA</name>
<accession>A0A7S0CFQ7</accession>
<organism evidence="2">
    <name type="scientific">Proboscia inermis</name>
    <dbReference type="NCBI Taxonomy" id="420281"/>
    <lineage>
        <taxon>Eukaryota</taxon>
        <taxon>Sar</taxon>
        <taxon>Stramenopiles</taxon>
        <taxon>Ochrophyta</taxon>
        <taxon>Bacillariophyta</taxon>
        <taxon>Coscinodiscophyceae</taxon>
        <taxon>Rhizosoleniophycidae</taxon>
        <taxon>Rhizosoleniales</taxon>
        <taxon>Rhizosoleniaceae</taxon>
        <taxon>Proboscia</taxon>
    </lineage>
</organism>
<gene>
    <name evidence="2" type="ORF">PINE0816_LOCUS18600</name>
</gene>
<dbReference type="SUPFAM" id="SSF55486">
    <property type="entry name" value="Metalloproteases ('zincins'), catalytic domain"/>
    <property type="match status" value="1"/>
</dbReference>
<evidence type="ECO:0000259" key="1">
    <source>
        <dbReference type="Pfam" id="PF05548"/>
    </source>
</evidence>
<dbReference type="InterPro" id="IPR008752">
    <property type="entry name" value="Peptidase_M11"/>
</dbReference>